<feature type="compositionally biased region" description="Polar residues" evidence="1">
    <location>
        <begin position="256"/>
        <end position="274"/>
    </location>
</feature>
<proteinExistence type="predicted"/>
<gene>
    <name evidence="2" type="ORF">S01H4_25845</name>
</gene>
<feature type="non-terminal residue" evidence="2">
    <location>
        <position position="1"/>
    </location>
</feature>
<sequence>SENPMMVITAAGITTEITSLEANSWDRSPTPSWIRMFVNPKRVPDSAGINLLKAQFVAGNSDKDKIRLINPDFYKQTLADQEIYQRLPGVIAQQLASSITQDGGESPFLENPSVNILILDQEEWESILTDLIDPSWLQLQTENIIDQFFEILLVSPDPVNAPITISLEEVKSRLAGPEGTQAFKQILDAQPPCSVNQLLGFLQLGLGLPASIDTLLCRPPDYIISELTAAVGSFLSSAVAQVPDQVTISLPEALLDSSSSTKSPDPNQSAIPET</sequence>
<accession>X1ACA1</accession>
<comment type="caution">
    <text evidence="2">The sequence shown here is derived from an EMBL/GenBank/DDBJ whole genome shotgun (WGS) entry which is preliminary data.</text>
</comment>
<reference evidence="2" key="1">
    <citation type="journal article" date="2014" name="Front. Microbiol.">
        <title>High frequency of phylogenetically diverse reductive dehalogenase-homologous genes in deep subseafloor sedimentary metagenomes.</title>
        <authorList>
            <person name="Kawai M."/>
            <person name="Futagami T."/>
            <person name="Toyoda A."/>
            <person name="Takaki Y."/>
            <person name="Nishi S."/>
            <person name="Hori S."/>
            <person name="Arai W."/>
            <person name="Tsubouchi T."/>
            <person name="Morono Y."/>
            <person name="Uchiyama I."/>
            <person name="Ito T."/>
            <person name="Fujiyama A."/>
            <person name="Inagaki F."/>
            <person name="Takami H."/>
        </authorList>
    </citation>
    <scope>NUCLEOTIDE SEQUENCE</scope>
    <source>
        <strain evidence="2">Expedition CK06-06</strain>
    </source>
</reference>
<dbReference type="EMBL" id="BART01012362">
    <property type="protein sequence ID" value="GAG80045.1"/>
    <property type="molecule type" value="Genomic_DNA"/>
</dbReference>
<evidence type="ECO:0000256" key="1">
    <source>
        <dbReference type="SAM" id="MobiDB-lite"/>
    </source>
</evidence>
<dbReference type="AlphaFoldDB" id="X1ACA1"/>
<evidence type="ECO:0000313" key="2">
    <source>
        <dbReference type="EMBL" id="GAG80045.1"/>
    </source>
</evidence>
<name>X1ACA1_9ZZZZ</name>
<feature type="non-terminal residue" evidence="2">
    <location>
        <position position="274"/>
    </location>
</feature>
<protein>
    <submittedName>
        <fullName evidence="2">Uncharacterized protein</fullName>
    </submittedName>
</protein>
<organism evidence="2">
    <name type="scientific">marine sediment metagenome</name>
    <dbReference type="NCBI Taxonomy" id="412755"/>
    <lineage>
        <taxon>unclassified sequences</taxon>
        <taxon>metagenomes</taxon>
        <taxon>ecological metagenomes</taxon>
    </lineage>
</organism>
<feature type="region of interest" description="Disordered" evidence="1">
    <location>
        <begin position="255"/>
        <end position="274"/>
    </location>
</feature>